<evidence type="ECO:0000313" key="2">
    <source>
        <dbReference type="Proteomes" id="UP001602119"/>
    </source>
</evidence>
<dbReference type="Proteomes" id="UP001602119">
    <property type="component" value="Unassembled WGS sequence"/>
</dbReference>
<reference evidence="1 2" key="1">
    <citation type="submission" date="2024-10" db="EMBL/GenBank/DDBJ databases">
        <title>The Natural Products Discovery Center: Release of the First 8490 Sequenced Strains for Exploring Actinobacteria Biosynthetic Diversity.</title>
        <authorList>
            <person name="Kalkreuter E."/>
            <person name="Kautsar S.A."/>
            <person name="Yang D."/>
            <person name="Bader C.D."/>
            <person name="Teijaro C.N."/>
            <person name="Fluegel L."/>
            <person name="Davis C.M."/>
            <person name="Simpson J.R."/>
            <person name="Lauterbach L."/>
            <person name="Steele A.D."/>
            <person name="Gui C."/>
            <person name="Meng S."/>
            <person name="Li G."/>
            <person name="Viehrig K."/>
            <person name="Ye F."/>
            <person name="Su P."/>
            <person name="Kiefer A.F."/>
            <person name="Nichols A."/>
            <person name="Cepeda A.J."/>
            <person name="Yan W."/>
            <person name="Fan B."/>
            <person name="Jiang Y."/>
            <person name="Adhikari A."/>
            <person name="Zheng C.-J."/>
            <person name="Schuster L."/>
            <person name="Cowan T.M."/>
            <person name="Smanski M.J."/>
            <person name="Chevrette M.G."/>
            <person name="De Carvalho L.P.S."/>
            <person name="Shen B."/>
        </authorList>
    </citation>
    <scope>NUCLEOTIDE SEQUENCE [LARGE SCALE GENOMIC DNA]</scope>
    <source>
        <strain evidence="1 2">NPDC001281</strain>
    </source>
</reference>
<dbReference type="RefSeq" id="WP_157545880.1">
    <property type="nucleotide sequence ID" value="NZ_BBYK01000063.1"/>
</dbReference>
<proteinExistence type="predicted"/>
<name>A0ABW6VIN4_MICFU</name>
<organism evidence="1 2">
    <name type="scientific">Microtetraspora fusca</name>
    <dbReference type="NCBI Taxonomy" id="1997"/>
    <lineage>
        <taxon>Bacteria</taxon>
        <taxon>Bacillati</taxon>
        <taxon>Actinomycetota</taxon>
        <taxon>Actinomycetes</taxon>
        <taxon>Streptosporangiales</taxon>
        <taxon>Streptosporangiaceae</taxon>
        <taxon>Microtetraspora</taxon>
    </lineage>
</organism>
<keyword evidence="2" id="KW-1185">Reference proteome</keyword>
<gene>
    <name evidence="1" type="ORF">ACFY05_41050</name>
</gene>
<accession>A0ABW6VIN4</accession>
<protein>
    <submittedName>
        <fullName evidence="1">Uncharacterized protein</fullName>
    </submittedName>
</protein>
<comment type="caution">
    <text evidence="1">The sequence shown here is derived from an EMBL/GenBank/DDBJ whole genome shotgun (WGS) entry which is preliminary data.</text>
</comment>
<dbReference type="EMBL" id="JBIAXI010000045">
    <property type="protein sequence ID" value="MFF4779224.1"/>
    <property type="molecule type" value="Genomic_DNA"/>
</dbReference>
<evidence type="ECO:0000313" key="1">
    <source>
        <dbReference type="EMBL" id="MFF4779224.1"/>
    </source>
</evidence>
<sequence length="66" mass="7447">MRQLHAQAAARPYIDAELWAGKLLRALEDARRDNRTEVSAGDLQNATGLTPEQFLAAVQWLERDDL</sequence>